<dbReference type="RefSeq" id="WP_175443656.1">
    <property type="nucleotide sequence ID" value="NZ_FNDW01000008.1"/>
</dbReference>
<feature type="region of interest" description="Disordered" evidence="1">
    <location>
        <begin position="36"/>
        <end position="64"/>
    </location>
</feature>
<organism evidence="2 3">
    <name type="scientific">Chryseobacterium taeanense</name>
    <dbReference type="NCBI Taxonomy" id="311334"/>
    <lineage>
        <taxon>Bacteria</taxon>
        <taxon>Pseudomonadati</taxon>
        <taxon>Bacteroidota</taxon>
        <taxon>Flavobacteriia</taxon>
        <taxon>Flavobacteriales</taxon>
        <taxon>Weeksellaceae</taxon>
        <taxon>Chryseobacterium group</taxon>
        <taxon>Chryseobacterium</taxon>
    </lineage>
</organism>
<protein>
    <submittedName>
        <fullName evidence="2">Uncharacterized protein</fullName>
    </submittedName>
</protein>
<dbReference type="Proteomes" id="UP000198869">
    <property type="component" value="Unassembled WGS sequence"/>
</dbReference>
<reference evidence="3" key="1">
    <citation type="submission" date="2016-10" db="EMBL/GenBank/DDBJ databases">
        <authorList>
            <person name="Varghese N."/>
            <person name="Submissions S."/>
        </authorList>
    </citation>
    <scope>NUCLEOTIDE SEQUENCE [LARGE SCALE GENOMIC DNA]</scope>
    <source>
        <strain evidence="3">DSM 17071</strain>
    </source>
</reference>
<dbReference type="STRING" id="311334.SAMN05421846_10848"/>
<evidence type="ECO:0000256" key="1">
    <source>
        <dbReference type="SAM" id="MobiDB-lite"/>
    </source>
</evidence>
<evidence type="ECO:0000313" key="3">
    <source>
        <dbReference type="Proteomes" id="UP000198869"/>
    </source>
</evidence>
<dbReference type="AlphaFoldDB" id="A0A1G8KTF1"/>
<accession>A0A1G8KTF1</accession>
<sequence length="123" mass="14314">MKLVQIITIVFCLGIFLIPKDNFYAQNMQETCCKESSGNDCCKKQHTEHSKENHGKKQQEKQSCNDDCCSYCATCYSFIEIPYSRDINLDISYYRSGKNLQFQYSDPYISGRLKEIWQPPKIG</sequence>
<proteinExistence type="predicted"/>
<feature type="compositionally biased region" description="Basic and acidic residues" evidence="1">
    <location>
        <begin position="41"/>
        <end position="64"/>
    </location>
</feature>
<dbReference type="EMBL" id="FNDW01000008">
    <property type="protein sequence ID" value="SDI46643.1"/>
    <property type="molecule type" value="Genomic_DNA"/>
</dbReference>
<keyword evidence="3" id="KW-1185">Reference proteome</keyword>
<evidence type="ECO:0000313" key="2">
    <source>
        <dbReference type="EMBL" id="SDI46643.1"/>
    </source>
</evidence>
<gene>
    <name evidence="2" type="ORF">SAMN05421846_10848</name>
</gene>
<name>A0A1G8KTF1_9FLAO</name>